<evidence type="ECO:0000256" key="1">
    <source>
        <dbReference type="ARBA" id="ARBA00022722"/>
    </source>
</evidence>
<evidence type="ECO:0000256" key="6">
    <source>
        <dbReference type="ARBA" id="ARBA00022839"/>
    </source>
</evidence>
<evidence type="ECO:0000256" key="4">
    <source>
        <dbReference type="ARBA" id="ARBA00022801"/>
    </source>
</evidence>
<dbReference type="SUPFAM" id="SSF52540">
    <property type="entry name" value="P-loop containing nucleoside triphosphate hydrolases"/>
    <property type="match status" value="1"/>
</dbReference>
<reference evidence="11" key="2">
    <citation type="submission" date="2021-04" db="EMBL/GenBank/DDBJ databases">
        <authorList>
            <person name="Gilroy R."/>
        </authorList>
    </citation>
    <scope>NUCLEOTIDE SEQUENCE</scope>
    <source>
        <strain evidence="11">ChiSxjej1B13-11774</strain>
    </source>
</reference>
<evidence type="ECO:0000256" key="9">
    <source>
        <dbReference type="ARBA" id="ARBA00023204"/>
    </source>
</evidence>
<evidence type="ECO:0000256" key="7">
    <source>
        <dbReference type="ARBA" id="ARBA00022840"/>
    </source>
</evidence>
<dbReference type="Proteomes" id="UP000824048">
    <property type="component" value="Unassembled WGS sequence"/>
</dbReference>
<keyword evidence="2" id="KW-0547">Nucleotide-binding</keyword>
<evidence type="ECO:0000256" key="8">
    <source>
        <dbReference type="ARBA" id="ARBA00023125"/>
    </source>
</evidence>
<dbReference type="Pfam" id="PF12705">
    <property type="entry name" value="PDDEXK_1"/>
    <property type="match status" value="1"/>
</dbReference>
<dbReference type="GO" id="GO:0003677">
    <property type="term" value="F:DNA binding"/>
    <property type="evidence" value="ECO:0007669"/>
    <property type="project" value="UniProtKB-KW"/>
</dbReference>
<keyword evidence="8" id="KW-0238">DNA-binding</keyword>
<dbReference type="InterPro" id="IPR038726">
    <property type="entry name" value="PDDEXK_AddAB-type"/>
</dbReference>
<keyword evidence="9" id="KW-0234">DNA repair</keyword>
<dbReference type="GO" id="GO:0006281">
    <property type="term" value="P:DNA repair"/>
    <property type="evidence" value="ECO:0007669"/>
    <property type="project" value="UniProtKB-KW"/>
</dbReference>
<dbReference type="AlphaFoldDB" id="A0A9D2EQW2"/>
<keyword evidence="1" id="KW-0540">Nuclease</keyword>
<name>A0A9D2EQW2_9FIRM</name>
<dbReference type="InterPro" id="IPR027417">
    <property type="entry name" value="P-loop_NTPase"/>
</dbReference>
<keyword evidence="6" id="KW-0269">Exonuclease</keyword>
<dbReference type="GO" id="GO:0005524">
    <property type="term" value="F:ATP binding"/>
    <property type="evidence" value="ECO:0007669"/>
    <property type="project" value="UniProtKB-KW"/>
</dbReference>
<keyword evidence="3" id="KW-0227">DNA damage</keyword>
<evidence type="ECO:0000256" key="2">
    <source>
        <dbReference type="ARBA" id="ARBA00022741"/>
    </source>
</evidence>
<dbReference type="Gene3D" id="3.90.320.10">
    <property type="match status" value="1"/>
</dbReference>
<accession>A0A9D2EQW2</accession>
<dbReference type="InterPro" id="IPR011604">
    <property type="entry name" value="PDDEXK-like_dom_sf"/>
</dbReference>
<keyword evidence="7" id="KW-0067">ATP-binding</keyword>
<reference evidence="11" key="1">
    <citation type="journal article" date="2021" name="PeerJ">
        <title>Extensive microbial diversity within the chicken gut microbiome revealed by metagenomics and culture.</title>
        <authorList>
            <person name="Gilroy R."/>
            <person name="Ravi A."/>
            <person name="Getino M."/>
            <person name="Pursley I."/>
            <person name="Horton D.L."/>
            <person name="Alikhan N.F."/>
            <person name="Baker D."/>
            <person name="Gharbi K."/>
            <person name="Hall N."/>
            <person name="Watson M."/>
            <person name="Adriaenssens E.M."/>
            <person name="Foster-Nyarko E."/>
            <person name="Jarju S."/>
            <person name="Secka A."/>
            <person name="Antonio M."/>
            <person name="Oren A."/>
            <person name="Chaudhuri R.R."/>
            <person name="La Ragione R."/>
            <person name="Hildebrand F."/>
            <person name="Pallen M.J."/>
        </authorList>
    </citation>
    <scope>NUCLEOTIDE SEQUENCE</scope>
    <source>
        <strain evidence="11">ChiSxjej1B13-11774</strain>
    </source>
</reference>
<dbReference type="GO" id="GO:0004527">
    <property type="term" value="F:exonuclease activity"/>
    <property type="evidence" value="ECO:0007669"/>
    <property type="project" value="UniProtKB-KW"/>
</dbReference>
<gene>
    <name evidence="11" type="ORF">H9811_04035</name>
</gene>
<dbReference type="EMBL" id="DXBP01000029">
    <property type="protein sequence ID" value="HIZ41717.1"/>
    <property type="molecule type" value="Genomic_DNA"/>
</dbReference>
<evidence type="ECO:0000313" key="11">
    <source>
        <dbReference type="EMBL" id="HIZ41717.1"/>
    </source>
</evidence>
<protein>
    <submittedName>
        <fullName evidence="11">PD-(D/E)XK nuclease family protein</fullName>
    </submittedName>
</protein>
<dbReference type="InterPro" id="IPR011335">
    <property type="entry name" value="Restrct_endonuc-II-like"/>
</dbReference>
<evidence type="ECO:0000259" key="10">
    <source>
        <dbReference type="Pfam" id="PF12705"/>
    </source>
</evidence>
<organism evidence="11 12">
    <name type="scientific">Candidatus Gemmiger excrementigallinarum</name>
    <dbReference type="NCBI Taxonomy" id="2838609"/>
    <lineage>
        <taxon>Bacteria</taxon>
        <taxon>Bacillati</taxon>
        <taxon>Bacillota</taxon>
        <taxon>Clostridia</taxon>
        <taxon>Eubacteriales</taxon>
        <taxon>Gemmiger</taxon>
    </lineage>
</organism>
<evidence type="ECO:0000313" key="12">
    <source>
        <dbReference type="Proteomes" id="UP000824048"/>
    </source>
</evidence>
<dbReference type="SUPFAM" id="SSF52980">
    <property type="entry name" value="Restriction endonuclease-like"/>
    <property type="match status" value="1"/>
</dbReference>
<keyword evidence="4" id="KW-0378">Hydrolase</keyword>
<feature type="domain" description="PD-(D/E)XK endonuclease-like" evidence="10">
    <location>
        <begin position="571"/>
        <end position="845"/>
    </location>
</feature>
<dbReference type="GO" id="GO:0004386">
    <property type="term" value="F:helicase activity"/>
    <property type="evidence" value="ECO:0007669"/>
    <property type="project" value="UniProtKB-KW"/>
</dbReference>
<sequence>MQNDCFLQGLTDFTAGQPAHRILLAPSRSVGQRLLAQAARRGVPVAGVTAHSLFTLAMELCAGATAGPEGLQPLTRLQTEELVRQSLCRHPVPGAAHLKGLDAARAVWRQLENDALACRELPADDPLAPVRQDVEETLTRNRQLTRPGLYRLAIQRLEQGAVHLPAVAFARLDAVGLTPLEAQLWRTLTHGQETVLPLPSGTDRELADRLKPRCRFVECRGTENEIRWILGDLARSGIAPDRAAVAVPSPAAALQLWQEGKRTGLPVAVDGGIPLAGSAPASLLRGLEAWQQHGYEAETFLDLLGYPGFRVPHAAQLARQLRRQNIAWGRERYKLLWTPRKEDSKALAAIRPEWEPFFTRLFAALTPGAGQKQALADLLRESIAIPDGESAAALAQIRALLQQLTPQPGANLLTDLLPAMDNSRYLSSGPRPGALFCASFAQCLGCGAEVLYVPGLSAAELLTPPQPLPFGGEPALPEEPLTVSLRRLLFSAQGQVVLLRPSYTVEDLLEQPPALLYTQLLQDCGAQEESFGFTNPSGLPAVPPVAPAEAEKTEGSKTFPDFTTWLAQTPLSASALEIAIQCPYRFMLQYFLHIPTEQPFPWPRTRWLEVNELGTLVHSVLQAYFDPKTSPAPDVDTLLKQQIGLRRESYPPAAEALVEKDIRKIQALVAAGCRTLPEGYKVLATELSFGGTDAPLTIPIGQYTLSVQGSIDRLDQAPDGSLAIVDYKTGRVDKYRSHPEHYVQPLLYTLAAEALQNRPGDVQRARYEGLADGSTVELPMTGPDRKKAVQQLESFLTYLCDTADAPACDPCLQWEEDHWVPTPDDAPVRDSAAWCAYCPYHGFCPAKGGH</sequence>
<comment type="caution">
    <text evidence="11">The sequence shown here is derived from an EMBL/GenBank/DDBJ whole genome shotgun (WGS) entry which is preliminary data.</text>
</comment>
<keyword evidence="5" id="KW-0347">Helicase</keyword>
<evidence type="ECO:0000256" key="3">
    <source>
        <dbReference type="ARBA" id="ARBA00022763"/>
    </source>
</evidence>
<evidence type="ECO:0000256" key="5">
    <source>
        <dbReference type="ARBA" id="ARBA00022806"/>
    </source>
</evidence>
<proteinExistence type="predicted"/>